<dbReference type="PANTHER" id="PTHR28055">
    <property type="entry name" value="ALTERED INHERITANCE OF MITOCHONDRIA PROTEIN 41, MITOCHONDRIAL"/>
    <property type="match status" value="1"/>
</dbReference>
<dbReference type="AlphaFoldDB" id="A0A2D6M0W6"/>
<dbReference type="PANTHER" id="PTHR28055:SF1">
    <property type="entry name" value="ALTERED INHERITANCE OF MITOCHONDRIA PROTEIN 41, MITOCHONDRIAL"/>
    <property type="match status" value="1"/>
</dbReference>
<proteinExistence type="predicted"/>
<evidence type="ECO:0008006" key="3">
    <source>
        <dbReference type="Google" id="ProtNLM"/>
    </source>
</evidence>
<dbReference type="EMBL" id="NZBU01000006">
    <property type="protein sequence ID" value="MAG22070.1"/>
    <property type="molecule type" value="Genomic_DNA"/>
</dbReference>
<gene>
    <name evidence="1" type="ORF">CL943_02065</name>
</gene>
<evidence type="ECO:0000313" key="1">
    <source>
        <dbReference type="EMBL" id="MAG22070.1"/>
    </source>
</evidence>
<dbReference type="Proteomes" id="UP000226592">
    <property type="component" value="Unassembled WGS sequence"/>
</dbReference>
<dbReference type="GO" id="GO:0016884">
    <property type="term" value="F:carbon-nitrogen ligase activity, with glutamine as amido-N-donor"/>
    <property type="evidence" value="ECO:0007669"/>
    <property type="project" value="InterPro"/>
</dbReference>
<name>A0A2D6M0W6_9ARCH</name>
<dbReference type="InterPro" id="IPR042184">
    <property type="entry name" value="YqeY/Aim41_N"/>
</dbReference>
<dbReference type="InterPro" id="IPR019004">
    <property type="entry name" value="YqeY/Aim41"/>
</dbReference>
<accession>A0A2D6M0W6</accession>
<reference evidence="2" key="1">
    <citation type="submission" date="2017-09" db="EMBL/GenBank/DDBJ databases">
        <title>The Reconstruction of 2,631 Draft Metagenome-Assembled Genomes from the Global Oceans.</title>
        <authorList>
            <person name="Tully B.J."/>
            <person name="Graham E.D."/>
            <person name="Heidelberg J.F."/>
        </authorList>
    </citation>
    <scope>NUCLEOTIDE SEQUENCE [LARGE SCALE GENOMIC DNA]</scope>
</reference>
<protein>
    <recommendedName>
        <fullName evidence="3">GatB/YqeY domain-containing protein</fullName>
    </recommendedName>
</protein>
<dbReference type="Gene3D" id="1.10.1510.10">
    <property type="entry name" value="Uncharacterised protein YqeY/AIM41 PF09424, N-terminal domain"/>
    <property type="match status" value="1"/>
</dbReference>
<dbReference type="InterPro" id="IPR003789">
    <property type="entry name" value="Asn/Gln_tRNA_amidoTrase-B-like"/>
</dbReference>
<sequence length="135" mass="14776">MEMSLMDELKTRLHVAVKNSEKAVRTSLRTVIGEAQNKALRPGVELDDALVAKVIKDTIKGNNDVLAHRDRPDLVAENELLSDFLPKMMSDGEIKSAILGSGAKTMPEAMQFLSANHKGLFDGKSAKRIAMELTT</sequence>
<dbReference type="SUPFAM" id="SSF89095">
    <property type="entry name" value="GatB/YqeY motif"/>
    <property type="match status" value="1"/>
</dbReference>
<evidence type="ECO:0000313" key="2">
    <source>
        <dbReference type="Proteomes" id="UP000226592"/>
    </source>
</evidence>
<dbReference type="Pfam" id="PF09424">
    <property type="entry name" value="YqeY"/>
    <property type="match status" value="1"/>
</dbReference>
<comment type="caution">
    <text evidence="1">The sequence shown here is derived from an EMBL/GenBank/DDBJ whole genome shotgun (WGS) entry which is preliminary data.</text>
</comment>
<organism evidence="1 2">
    <name type="scientific">Candidatus Iainarchaeum sp</name>
    <dbReference type="NCBI Taxonomy" id="3101447"/>
    <lineage>
        <taxon>Archaea</taxon>
        <taxon>Candidatus Iainarchaeota</taxon>
        <taxon>Candidatus Iainarchaeia</taxon>
        <taxon>Candidatus Iainarchaeales</taxon>
        <taxon>Candidatus Iainarchaeaceae</taxon>
        <taxon>Candidatus Iainarchaeum</taxon>
    </lineage>
</organism>